<dbReference type="InterPro" id="IPR036250">
    <property type="entry name" value="AcylCo_DH-like_C"/>
</dbReference>
<comment type="similarity">
    <text evidence="2">Belongs to the acyl-CoA dehydrogenase family.</text>
</comment>
<accession>A0ABU1JK81</accession>
<evidence type="ECO:0000259" key="5">
    <source>
        <dbReference type="Pfam" id="PF00441"/>
    </source>
</evidence>
<dbReference type="SUPFAM" id="SSF56645">
    <property type="entry name" value="Acyl-CoA dehydrogenase NM domain-like"/>
    <property type="match status" value="1"/>
</dbReference>
<reference evidence="7 8" key="1">
    <citation type="submission" date="2023-07" db="EMBL/GenBank/DDBJ databases">
        <title>Sorghum-associated microbial communities from plants grown in Nebraska, USA.</title>
        <authorList>
            <person name="Schachtman D."/>
        </authorList>
    </citation>
    <scope>NUCLEOTIDE SEQUENCE [LARGE SCALE GENOMIC DNA]</scope>
    <source>
        <strain evidence="7 8">584</strain>
    </source>
</reference>
<evidence type="ECO:0000313" key="8">
    <source>
        <dbReference type="Proteomes" id="UP001262410"/>
    </source>
</evidence>
<dbReference type="InterPro" id="IPR046373">
    <property type="entry name" value="Acyl-CoA_Oxase/DH_mid-dom_sf"/>
</dbReference>
<evidence type="ECO:0000256" key="2">
    <source>
        <dbReference type="ARBA" id="ARBA00009347"/>
    </source>
</evidence>
<keyword evidence="3" id="KW-0285">Flavoprotein</keyword>
<comment type="caution">
    <text evidence="7">The sequence shown here is derived from an EMBL/GenBank/DDBJ whole genome shotgun (WGS) entry which is preliminary data.</text>
</comment>
<dbReference type="Pfam" id="PF02771">
    <property type="entry name" value="Acyl-CoA_dh_N"/>
    <property type="match status" value="1"/>
</dbReference>
<proteinExistence type="inferred from homology"/>
<evidence type="ECO:0000256" key="3">
    <source>
        <dbReference type="ARBA" id="ARBA00022630"/>
    </source>
</evidence>
<dbReference type="InterPro" id="IPR037069">
    <property type="entry name" value="AcylCoA_DH/ox_N_sf"/>
</dbReference>
<evidence type="ECO:0000256" key="4">
    <source>
        <dbReference type="ARBA" id="ARBA00022827"/>
    </source>
</evidence>
<name>A0ABU1JK81_9PROT</name>
<dbReference type="EMBL" id="JAVDPW010000002">
    <property type="protein sequence ID" value="MDR6289022.1"/>
    <property type="molecule type" value="Genomic_DNA"/>
</dbReference>
<organism evidence="7 8">
    <name type="scientific">Inquilinus ginsengisoli</name>
    <dbReference type="NCBI Taxonomy" id="363840"/>
    <lineage>
        <taxon>Bacteria</taxon>
        <taxon>Pseudomonadati</taxon>
        <taxon>Pseudomonadota</taxon>
        <taxon>Alphaproteobacteria</taxon>
        <taxon>Rhodospirillales</taxon>
        <taxon>Rhodospirillaceae</taxon>
        <taxon>Inquilinus</taxon>
    </lineage>
</organism>
<sequence length="432" mass="46334">MQTFQDAAAPHLGFGGLDVDLTEEERDLQRKIRRFAIGVMRPTAARLDPMAAADVIGQDSPLWDCLARFDDLGINPAWLATLGTQRLTRILPLVFEELAYGDAGLAVAAFTSKMAGATAAATGDPELIERFTPLRGCWIAILADRGSDAIDHVGFELAKGSRQSEGSLRAVMRGSEVILNGVSSDWISCAPIAECALIHCPADYGSGIARLDGGVSGIALLVPFDLPGIERGPPVEKIGQRTLPTGNVRFSDVRVPARYVIQGQDRFYASLAGTHTSGAMNVAAIATGVAKAAFDCALRYARSREQGGAPLIAHQHVRWRLWEMWRKLELCRASVRRGVAYNLSQEGPHLLASITAKTTATQTAFEVAMEAIQIFGANGLSRDHVVERLLRDITVCLIQGGENHSLGLQGGNWLLRSLNGEGMESLALGPTG</sequence>
<dbReference type="CDD" id="cd00567">
    <property type="entry name" value="ACAD"/>
    <property type="match status" value="1"/>
</dbReference>
<dbReference type="PANTHER" id="PTHR43831:SF1">
    <property type="entry name" value="ISOBUTYRYL-COA DEHYDROGENASE, MITOCHONDRIAL"/>
    <property type="match status" value="1"/>
</dbReference>
<dbReference type="InterPro" id="IPR009075">
    <property type="entry name" value="AcylCo_DH/oxidase_C"/>
</dbReference>
<dbReference type="Gene3D" id="2.40.110.10">
    <property type="entry name" value="Butyryl-CoA Dehydrogenase, subunit A, domain 2"/>
    <property type="match status" value="1"/>
</dbReference>
<gene>
    <name evidence="7" type="ORF">E9232_001529</name>
</gene>
<dbReference type="Gene3D" id="1.20.140.10">
    <property type="entry name" value="Butyryl-CoA Dehydrogenase, subunit A, domain 3"/>
    <property type="match status" value="1"/>
</dbReference>
<protein>
    <submittedName>
        <fullName evidence="7">Alkylation response protein AidB-like acyl-CoA dehydrogenase</fullName>
    </submittedName>
</protein>
<evidence type="ECO:0000313" key="7">
    <source>
        <dbReference type="EMBL" id="MDR6289022.1"/>
    </source>
</evidence>
<keyword evidence="8" id="KW-1185">Reference proteome</keyword>
<dbReference type="RefSeq" id="WP_309793131.1">
    <property type="nucleotide sequence ID" value="NZ_JAVDPW010000002.1"/>
</dbReference>
<dbReference type="PANTHER" id="PTHR43831">
    <property type="entry name" value="ISOBUTYRYL-COA DEHYDROGENASE"/>
    <property type="match status" value="1"/>
</dbReference>
<dbReference type="InterPro" id="IPR009100">
    <property type="entry name" value="AcylCoA_DH/oxidase_NM_dom_sf"/>
</dbReference>
<dbReference type="Gene3D" id="1.10.540.10">
    <property type="entry name" value="Acyl-CoA dehydrogenase/oxidase, N-terminal domain"/>
    <property type="match status" value="1"/>
</dbReference>
<dbReference type="InterPro" id="IPR013786">
    <property type="entry name" value="AcylCoA_DH/ox_N"/>
</dbReference>
<dbReference type="InterPro" id="IPR052547">
    <property type="entry name" value="Mito_Isobutyryl-CoADH"/>
</dbReference>
<evidence type="ECO:0000259" key="6">
    <source>
        <dbReference type="Pfam" id="PF02771"/>
    </source>
</evidence>
<feature type="domain" description="Acyl-CoA dehydrogenase/oxidase N-terminal" evidence="6">
    <location>
        <begin position="22"/>
        <end position="133"/>
    </location>
</feature>
<dbReference type="Proteomes" id="UP001262410">
    <property type="component" value="Unassembled WGS sequence"/>
</dbReference>
<evidence type="ECO:0000256" key="1">
    <source>
        <dbReference type="ARBA" id="ARBA00001974"/>
    </source>
</evidence>
<dbReference type="Pfam" id="PF00441">
    <property type="entry name" value="Acyl-CoA_dh_1"/>
    <property type="match status" value="1"/>
</dbReference>
<feature type="domain" description="Acyl-CoA dehydrogenase/oxidase C-terminal" evidence="5">
    <location>
        <begin position="278"/>
        <end position="404"/>
    </location>
</feature>
<comment type="cofactor">
    <cofactor evidence="1">
        <name>FAD</name>
        <dbReference type="ChEBI" id="CHEBI:57692"/>
    </cofactor>
</comment>
<keyword evidence="4" id="KW-0274">FAD</keyword>
<dbReference type="SUPFAM" id="SSF47203">
    <property type="entry name" value="Acyl-CoA dehydrogenase C-terminal domain-like"/>
    <property type="match status" value="1"/>
</dbReference>